<keyword evidence="1" id="KW-0472">Membrane</keyword>
<keyword evidence="1" id="KW-1133">Transmembrane helix</keyword>
<sequence length="85" mass="10234">MQQQQQQFDPSKFVFGAAIVLILFLISLWFNSRRKQWNLRVIIFLLKCEGRERLSKIDSFATAFEWNYYRQELATNLESQLNQTK</sequence>
<reference evidence="3" key="1">
    <citation type="journal article" date="2020" name="Nat. Commun.">
        <title>Genome assembly of wild tea tree DASZ reveals pedigree and selection history of tea varieties.</title>
        <authorList>
            <person name="Zhang W."/>
            <person name="Zhang Y."/>
            <person name="Qiu H."/>
            <person name="Guo Y."/>
            <person name="Wan H."/>
            <person name="Zhang X."/>
            <person name="Scossa F."/>
            <person name="Alseekh S."/>
            <person name="Zhang Q."/>
            <person name="Wang P."/>
            <person name="Xu L."/>
            <person name="Schmidt M.H."/>
            <person name="Jia X."/>
            <person name="Li D."/>
            <person name="Zhu A."/>
            <person name="Guo F."/>
            <person name="Chen W."/>
            <person name="Ni D."/>
            <person name="Usadel B."/>
            <person name="Fernie A.R."/>
            <person name="Wen W."/>
        </authorList>
    </citation>
    <scope>NUCLEOTIDE SEQUENCE [LARGE SCALE GENOMIC DNA]</scope>
    <source>
        <strain evidence="3">cv. G240</strain>
    </source>
</reference>
<feature type="transmembrane region" description="Helical" evidence="1">
    <location>
        <begin position="12"/>
        <end position="30"/>
    </location>
</feature>
<dbReference type="EMBL" id="JACBKZ010000001">
    <property type="protein sequence ID" value="KAF5960390.1"/>
    <property type="molecule type" value="Genomic_DNA"/>
</dbReference>
<reference evidence="2 3" key="2">
    <citation type="submission" date="2020-07" db="EMBL/GenBank/DDBJ databases">
        <title>Genome assembly of wild tea tree DASZ reveals pedigree and selection history of tea varieties.</title>
        <authorList>
            <person name="Zhang W."/>
        </authorList>
    </citation>
    <scope>NUCLEOTIDE SEQUENCE [LARGE SCALE GENOMIC DNA]</scope>
    <source>
        <strain evidence="3">cv. G240</strain>
        <tissue evidence="2">Leaf</tissue>
    </source>
</reference>
<dbReference type="Proteomes" id="UP000593564">
    <property type="component" value="Unassembled WGS sequence"/>
</dbReference>
<dbReference type="AlphaFoldDB" id="A0A7J7I5U0"/>
<evidence type="ECO:0000256" key="1">
    <source>
        <dbReference type="SAM" id="Phobius"/>
    </source>
</evidence>
<keyword evidence="3" id="KW-1185">Reference proteome</keyword>
<accession>A0A7J7I5U0</accession>
<evidence type="ECO:0000313" key="3">
    <source>
        <dbReference type="Proteomes" id="UP000593564"/>
    </source>
</evidence>
<proteinExistence type="predicted"/>
<organism evidence="2 3">
    <name type="scientific">Camellia sinensis</name>
    <name type="common">Tea plant</name>
    <name type="synonym">Thea sinensis</name>
    <dbReference type="NCBI Taxonomy" id="4442"/>
    <lineage>
        <taxon>Eukaryota</taxon>
        <taxon>Viridiplantae</taxon>
        <taxon>Streptophyta</taxon>
        <taxon>Embryophyta</taxon>
        <taxon>Tracheophyta</taxon>
        <taxon>Spermatophyta</taxon>
        <taxon>Magnoliopsida</taxon>
        <taxon>eudicotyledons</taxon>
        <taxon>Gunneridae</taxon>
        <taxon>Pentapetalae</taxon>
        <taxon>asterids</taxon>
        <taxon>Ericales</taxon>
        <taxon>Theaceae</taxon>
        <taxon>Camellia</taxon>
    </lineage>
</organism>
<keyword evidence="1" id="KW-0812">Transmembrane</keyword>
<name>A0A7J7I5U0_CAMSI</name>
<gene>
    <name evidence="2" type="ORF">HYC85_001599</name>
</gene>
<comment type="caution">
    <text evidence="2">The sequence shown here is derived from an EMBL/GenBank/DDBJ whole genome shotgun (WGS) entry which is preliminary data.</text>
</comment>
<evidence type="ECO:0000313" key="2">
    <source>
        <dbReference type="EMBL" id="KAF5960390.1"/>
    </source>
</evidence>
<protein>
    <submittedName>
        <fullName evidence="2">Uncharacterized protein</fullName>
    </submittedName>
</protein>